<dbReference type="GO" id="GO:0009225">
    <property type="term" value="P:nucleotide-sugar metabolic process"/>
    <property type="evidence" value="ECO:0007669"/>
    <property type="project" value="TreeGrafter"/>
</dbReference>
<dbReference type="InterPro" id="IPR046372">
    <property type="entry name" value="PARG_cat_C"/>
</dbReference>
<dbReference type="GO" id="GO:0005975">
    <property type="term" value="P:carbohydrate metabolic process"/>
    <property type="evidence" value="ECO:0007669"/>
    <property type="project" value="InterPro"/>
</dbReference>
<dbReference type="InterPro" id="IPR007724">
    <property type="entry name" value="Poly_GlycHdrlase"/>
</dbReference>
<protein>
    <recommendedName>
        <fullName evidence="2">poly(ADP-ribose) glycohydrolase</fullName>
        <ecNumber evidence="2">3.2.1.143</ecNumber>
    </recommendedName>
</protein>
<reference evidence="8 9" key="1">
    <citation type="submission" date="2012-10" db="EMBL/GenBank/DDBJ databases">
        <authorList>
            <person name="Zafar N."/>
            <person name="Inman J."/>
            <person name="Hall N."/>
            <person name="Lorenzi H."/>
            <person name="Caler E."/>
        </authorList>
    </citation>
    <scope>NUCLEOTIDE SEQUENCE [LARGE SCALE GENOMIC DNA]</scope>
    <source>
        <strain evidence="8 9">IP1</strain>
    </source>
</reference>
<keyword evidence="3 8" id="KW-0378">Hydrolase</keyword>
<dbReference type="AlphaFoldDB" id="A0A0A1TWV1"/>
<dbReference type="Pfam" id="PF05028">
    <property type="entry name" value="PARG_cat_C"/>
    <property type="match status" value="1"/>
</dbReference>
<dbReference type="GeneID" id="14884724"/>
<feature type="domain" description="PARG catalytic Macro" evidence="6">
    <location>
        <begin position="233"/>
        <end position="419"/>
    </location>
</feature>
<feature type="domain" description="PARG helical" evidence="7">
    <location>
        <begin position="80"/>
        <end position="177"/>
    </location>
</feature>
<dbReference type="RefSeq" id="XP_004185101.1">
    <property type="nucleotide sequence ID" value="XM_004185053.1"/>
</dbReference>
<dbReference type="GO" id="GO:0005737">
    <property type="term" value="C:cytoplasm"/>
    <property type="evidence" value="ECO:0007669"/>
    <property type="project" value="TreeGrafter"/>
</dbReference>
<feature type="binding site" evidence="5">
    <location>
        <position position="259"/>
    </location>
    <ligand>
        <name>substrate</name>
    </ligand>
</feature>
<organism evidence="8 9">
    <name type="scientific">Entamoeba invadens IP1</name>
    <dbReference type="NCBI Taxonomy" id="370355"/>
    <lineage>
        <taxon>Eukaryota</taxon>
        <taxon>Amoebozoa</taxon>
        <taxon>Evosea</taxon>
        <taxon>Archamoebae</taxon>
        <taxon>Mastigamoebida</taxon>
        <taxon>Entamoebidae</taxon>
        <taxon>Entamoeba</taxon>
    </lineage>
</organism>
<dbReference type="OrthoDB" id="27617at2759"/>
<evidence type="ECO:0000313" key="8">
    <source>
        <dbReference type="EMBL" id="ELP85755.1"/>
    </source>
</evidence>
<sequence length="466" mass="52151">MSSSQIYKSEIFHDEVEVVPSSVAVPSNTLPHPGSPNLFPKVLAIINTLKTSKSSIGSLTQILTSTQGSCQLIRVLKNLSTEETKHFTTITLPVIFDLAILSLKYIQSPIPQLKMTTKGVVELTRRQVAGLLALSLLGFYTLPQTFRDVSIFPIVFFGGKVQATKLRAYIAYFDGILRFSKDDTALDDEIAKLDSTVDSTKIENLKQSKVLDEIVVVERNVVKKFDFARSEVKVVGNVEVDDVGVIEDKQGALEADFANKYIGGGVLNMGMVQEEILFLKCPESLVSLLLCEGMEDKDSIRMYNVIKYSDGEGYSHGYNTTKEVFSKKEKHDWTAFDALKGGDRKNGQYLPWGIERELHKVLSATERGAKETEKTLPIFSTGKWGSGAYKGDMRLKFIIQMCACALNGRDMIYNTFNDTPFGNEIREFVKVIRVNKPTVGQLYKYMVDHKSKGHFLDDFDNIPKSR</sequence>
<feature type="binding site" evidence="5">
    <location>
        <position position="273"/>
    </location>
    <ligand>
        <name>substrate</name>
    </ligand>
</feature>
<evidence type="ECO:0000256" key="1">
    <source>
        <dbReference type="ARBA" id="ARBA00009545"/>
    </source>
</evidence>
<dbReference type="EC" id="3.2.1.143" evidence="2"/>
<dbReference type="PANTHER" id="PTHR12837">
    <property type="entry name" value="POLY ADP-RIBOSE GLYCOHYDROLASE"/>
    <property type="match status" value="1"/>
</dbReference>
<dbReference type="PANTHER" id="PTHR12837:SF0">
    <property type="entry name" value="POLY(ADP-RIBOSE) GLYCOHYDROLASE"/>
    <property type="match status" value="1"/>
</dbReference>
<dbReference type="GO" id="GO:0006282">
    <property type="term" value="P:regulation of DNA repair"/>
    <property type="evidence" value="ECO:0007669"/>
    <property type="project" value="InterPro"/>
</dbReference>
<keyword evidence="9" id="KW-1185">Reference proteome</keyword>
<dbReference type="VEuPathDB" id="AmoebaDB:EIN_281160"/>
<evidence type="ECO:0000259" key="6">
    <source>
        <dbReference type="Pfam" id="PF05028"/>
    </source>
</evidence>
<evidence type="ECO:0000256" key="4">
    <source>
        <dbReference type="PIRSR" id="PIRSR607724-1"/>
    </source>
</evidence>
<evidence type="ECO:0000256" key="3">
    <source>
        <dbReference type="ARBA" id="ARBA00022801"/>
    </source>
</evidence>
<dbReference type="EMBL" id="KB207030">
    <property type="protein sequence ID" value="ELP85755.1"/>
    <property type="molecule type" value="Genomic_DNA"/>
</dbReference>
<dbReference type="KEGG" id="eiv:EIN_281160"/>
<evidence type="ECO:0000256" key="2">
    <source>
        <dbReference type="ARBA" id="ARBA00012255"/>
    </source>
</evidence>
<feature type="binding site" evidence="5">
    <location>
        <position position="314"/>
    </location>
    <ligand>
        <name>substrate</name>
    </ligand>
</feature>
<dbReference type="Proteomes" id="UP000014680">
    <property type="component" value="Unassembled WGS sequence"/>
</dbReference>
<feature type="active site" evidence="4">
    <location>
        <position position="275"/>
    </location>
</feature>
<evidence type="ECO:0000313" key="9">
    <source>
        <dbReference type="Proteomes" id="UP000014680"/>
    </source>
</evidence>
<dbReference type="Pfam" id="PF20811">
    <property type="entry name" value="PARG_cat_N"/>
    <property type="match status" value="1"/>
</dbReference>
<keyword evidence="8" id="KW-0326">Glycosidase</keyword>
<proteinExistence type="inferred from homology"/>
<gene>
    <name evidence="8" type="ORF">EIN_281160</name>
</gene>
<dbReference type="InterPro" id="IPR048362">
    <property type="entry name" value="PARG_helical"/>
</dbReference>
<comment type="similarity">
    <text evidence="1">Belongs to the poly(ADP-ribose) glycohydrolase family.</text>
</comment>
<dbReference type="GO" id="GO:0004649">
    <property type="term" value="F:poly(ADP-ribose) glycohydrolase activity"/>
    <property type="evidence" value="ECO:0007669"/>
    <property type="project" value="UniProtKB-EC"/>
</dbReference>
<feature type="active site" evidence="4">
    <location>
        <position position="256"/>
    </location>
</feature>
<feature type="active site" evidence="4">
    <location>
        <position position="274"/>
    </location>
</feature>
<name>A0A0A1TWV1_ENTIV</name>
<dbReference type="GO" id="GO:0005634">
    <property type="term" value="C:nucleus"/>
    <property type="evidence" value="ECO:0007669"/>
    <property type="project" value="TreeGrafter"/>
</dbReference>
<dbReference type="GO" id="GO:1990966">
    <property type="term" value="P:ATP generation from poly-ADP-D-ribose"/>
    <property type="evidence" value="ECO:0007669"/>
    <property type="project" value="TreeGrafter"/>
</dbReference>
<accession>A0A0A1TWV1</accession>
<evidence type="ECO:0000259" key="7">
    <source>
        <dbReference type="Pfam" id="PF20811"/>
    </source>
</evidence>
<evidence type="ECO:0000256" key="5">
    <source>
        <dbReference type="PIRSR" id="PIRSR607724-2"/>
    </source>
</evidence>